<dbReference type="RefSeq" id="WP_213119198.1">
    <property type="nucleotide sequence ID" value="NZ_JAGYPF010000004.1"/>
</dbReference>
<dbReference type="InterPro" id="IPR013655">
    <property type="entry name" value="PAS_fold_3"/>
</dbReference>
<evidence type="ECO:0000259" key="5">
    <source>
        <dbReference type="PROSITE" id="PS50113"/>
    </source>
</evidence>
<dbReference type="PANTHER" id="PTHR24421:SF60">
    <property type="entry name" value="SENSOR HISTIDINE KINASE COMP"/>
    <property type="match status" value="1"/>
</dbReference>
<dbReference type="InterPro" id="IPR001610">
    <property type="entry name" value="PAC"/>
</dbReference>
<gene>
    <name evidence="6" type="ORF">KHA99_19710</name>
</gene>
<dbReference type="InterPro" id="IPR036890">
    <property type="entry name" value="HATPase_C_sf"/>
</dbReference>
<keyword evidence="3" id="KW-0902">Two-component regulatory system</keyword>
<protein>
    <submittedName>
        <fullName evidence="6">PAS domain S-box protein</fullName>
    </submittedName>
</protein>
<dbReference type="SMART" id="SM00086">
    <property type="entry name" value="PAC"/>
    <property type="match status" value="1"/>
</dbReference>
<organism evidence="6 7">
    <name type="scientific">Neobacillus rhizophilus</name>
    <dbReference type="NCBI Taxonomy" id="2833579"/>
    <lineage>
        <taxon>Bacteria</taxon>
        <taxon>Bacillati</taxon>
        <taxon>Bacillota</taxon>
        <taxon>Bacilli</taxon>
        <taxon>Bacillales</taxon>
        <taxon>Bacillaceae</taxon>
        <taxon>Neobacillus</taxon>
    </lineage>
</organism>
<dbReference type="Gene3D" id="3.30.450.20">
    <property type="entry name" value="PAS domain"/>
    <property type="match status" value="1"/>
</dbReference>
<dbReference type="SUPFAM" id="SSF55874">
    <property type="entry name" value="ATPase domain of HSP90 chaperone/DNA topoisomerase II/histidine kinase"/>
    <property type="match status" value="1"/>
</dbReference>
<accession>A0A942YW80</accession>
<dbReference type="NCBIfam" id="TIGR00229">
    <property type="entry name" value="sensory_box"/>
    <property type="match status" value="1"/>
</dbReference>
<dbReference type="SMART" id="SM00091">
    <property type="entry name" value="PAS"/>
    <property type="match status" value="1"/>
</dbReference>
<evidence type="ECO:0000259" key="4">
    <source>
        <dbReference type="PROSITE" id="PS50112"/>
    </source>
</evidence>
<dbReference type="PROSITE" id="PS50113">
    <property type="entry name" value="PAC"/>
    <property type="match status" value="1"/>
</dbReference>
<dbReference type="AlphaFoldDB" id="A0A942YW80"/>
<dbReference type="SUPFAM" id="SSF55785">
    <property type="entry name" value="PYP-like sensor domain (PAS domain)"/>
    <property type="match status" value="1"/>
</dbReference>
<name>A0A942YW80_9BACI</name>
<proteinExistence type="predicted"/>
<dbReference type="Gene3D" id="3.30.565.10">
    <property type="entry name" value="Histidine kinase-like ATPase, C-terminal domain"/>
    <property type="match status" value="1"/>
</dbReference>
<dbReference type="PANTHER" id="PTHR24421">
    <property type="entry name" value="NITRATE/NITRITE SENSOR PROTEIN NARX-RELATED"/>
    <property type="match status" value="1"/>
</dbReference>
<dbReference type="InterPro" id="IPR000014">
    <property type="entry name" value="PAS"/>
</dbReference>
<dbReference type="PROSITE" id="PS50112">
    <property type="entry name" value="PAS"/>
    <property type="match status" value="1"/>
</dbReference>
<dbReference type="CDD" id="cd00130">
    <property type="entry name" value="PAS"/>
    <property type="match status" value="1"/>
</dbReference>
<dbReference type="InterPro" id="IPR035965">
    <property type="entry name" value="PAS-like_dom_sf"/>
</dbReference>
<comment type="caution">
    <text evidence="6">The sequence shown here is derived from an EMBL/GenBank/DDBJ whole genome shotgun (WGS) entry which is preliminary data.</text>
</comment>
<dbReference type="Pfam" id="PF08447">
    <property type="entry name" value="PAS_3"/>
    <property type="match status" value="1"/>
</dbReference>
<dbReference type="Proteomes" id="UP000679749">
    <property type="component" value="Unassembled WGS sequence"/>
</dbReference>
<evidence type="ECO:0000256" key="1">
    <source>
        <dbReference type="ARBA" id="ARBA00022679"/>
    </source>
</evidence>
<feature type="domain" description="PAC" evidence="5">
    <location>
        <begin position="77"/>
        <end position="127"/>
    </location>
</feature>
<sequence>MDNNQQFFQTILNHTSDVLMIVDRNRHIIYITPNVYESLGYRPEELHNRDGFDLLHPEDKENMLQRHHNLLTSKQSNTSEYRMIRKNGEVRYGECKTTPLPDTENYLQVVSIRDITERKRMELELEYHKNRHEVLQNSLKNFSNDLSFVMKHADLEERLIKELITILPNSNPTIMKIFPKNIHLSLGKMETVSDKVLIKIGERLQSPYIMSINASTIREKMESIWLETLAYYSMMVFENLNMIENLIQQLETATRSKETPQWVLRLMFNLQEQQRLTLSSDLHDTVLQDQIDLYRRLESLLNRYEIDKEVKTKLVGIEQGLLDIIHDIRVTCNNLRPPLLRELGLKRSLENLFEHIQVSSTYKITFTSEDLSMLPLSEEQTIGIYRIVQELLNHAEEHSRANEIKFDLYHEDHQLKLVYSDDGIGESSSSNHLRLTNVEQRAQSLGGKMEISLEPGCGLFAALQLPINLERSLV</sequence>
<dbReference type="GO" id="GO:0016301">
    <property type="term" value="F:kinase activity"/>
    <property type="evidence" value="ECO:0007669"/>
    <property type="project" value="UniProtKB-KW"/>
</dbReference>
<reference evidence="6" key="1">
    <citation type="submission" date="2021-05" db="EMBL/GenBank/DDBJ databases">
        <title>Novel Bacillus species.</title>
        <authorList>
            <person name="Liu G."/>
        </authorList>
    </citation>
    <scope>NUCLEOTIDE SEQUENCE</scope>
    <source>
        <strain evidence="6">FJAT-49825</strain>
    </source>
</reference>
<keyword evidence="2" id="KW-0418">Kinase</keyword>
<dbReference type="GO" id="GO:0000160">
    <property type="term" value="P:phosphorelay signal transduction system"/>
    <property type="evidence" value="ECO:0007669"/>
    <property type="project" value="UniProtKB-KW"/>
</dbReference>
<evidence type="ECO:0000256" key="3">
    <source>
        <dbReference type="ARBA" id="ARBA00023012"/>
    </source>
</evidence>
<dbReference type="EMBL" id="JAGYPF010000004">
    <property type="protein sequence ID" value="MBS4214677.1"/>
    <property type="molecule type" value="Genomic_DNA"/>
</dbReference>
<dbReference type="InterPro" id="IPR050482">
    <property type="entry name" value="Sensor_HK_TwoCompSys"/>
</dbReference>
<keyword evidence="7" id="KW-1185">Reference proteome</keyword>
<keyword evidence="1" id="KW-0808">Transferase</keyword>
<evidence type="ECO:0000256" key="2">
    <source>
        <dbReference type="ARBA" id="ARBA00022777"/>
    </source>
</evidence>
<dbReference type="InterPro" id="IPR000700">
    <property type="entry name" value="PAS-assoc_C"/>
</dbReference>
<dbReference type="CDD" id="cd16917">
    <property type="entry name" value="HATPase_UhpB-NarQ-NarX-like"/>
    <property type="match status" value="1"/>
</dbReference>
<feature type="domain" description="PAS" evidence="4">
    <location>
        <begin position="4"/>
        <end position="74"/>
    </location>
</feature>
<evidence type="ECO:0000313" key="6">
    <source>
        <dbReference type="EMBL" id="MBS4214677.1"/>
    </source>
</evidence>
<evidence type="ECO:0000313" key="7">
    <source>
        <dbReference type="Proteomes" id="UP000679749"/>
    </source>
</evidence>